<dbReference type="InterPro" id="IPR029063">
    <property type="entry name" value="SAM-dependent_MTases_sf"/>
</dbReference>
<dbReference type="PANTHER" id="PTHR11265">
    <property type="entry name" value="S-ADENOSYL-METHYLTRANSFERASE MRAW"/>
    <property type="match status" value="1"/>
</dbReference>
<keyword evidence="5 6" id="KW-0949">S-adenosyl-L-methionine</keyword>
<comment type="caution">
    <text evidence="7">The sequence shown here is derived from an EMBL/GenBank/DDBJ whole genome shotgun (WGS) entry which is preliminary data.</text>
</comment>
<evidence type="ECO:0000256" key="5">
    <source>
        <dbReference type="ARBA" id="ARBA00022691"/>
    </source>
</evidence>
<proteinExistence type="inferred from homology"/>
<evidence type="ECO:0000256" key="2">
    <source>
        <dbReference type="ARBA" id="ARBA00022552"/>
    </source>
</evidence>
<dbReference type="SUPFAM" id="SSF81799">
    <property type="entry name" value="Putative methyltransferase TM0872, insert domain"/>
    <property type="match status" value="1"/>
</dbReference>
<keyword evidence="3 6" id="KW-0489">Methyltransferase</keyword>
<evidence type="ECO:0000256" key="4">
    <source>
        <dbReference type="ARBA" id="ARBA00022679"/>
    </source>
</evidence>
<dbReference type="AlphaFoldDB" id="A0A2M6WGW5"/>
<dbReference type="HAMAP" id="MF_01007">
    <property type="entry name" value="16SrRNA_methyltr_H"/>
    <property type="match status" value="1"/>
</dbReference>
<evidence type="ECO:0000313" key="7">
    <source>
        <dbReference type="EMBL" id="PIT92043.1"/>
    </source>
</evidence>
<accession>A0A2M6WGW5</accession>
<reference evidence="8" key="1">
    <citation type="submission" date="2017-09" db="EMBL/GenBank/DDBJ databases">
        <title>Depth-based differentiation of microbial function through sediment-hosted aquifers and enrichment of novel symbionts in the deep terrestrial subsurface.</title>
        <authorList>
            <person name="Probst A.J."/>
            <person name="Ladd B."/>
            <person name="Jarett J.K."/>
            <person name="Geller-Mcgrath D.E."/>
            <person name="Sieber C.M.K."/>
            <person name="Emerson J.B."/>
            <person name="Anantharaman K."/>
            <person name="Thomas B.C."/>
            <person name="Malmstrom R."/>
            <person name="Stieglmeier M."/>
            <person name="Klingl A."/>
            <person name="Woyke T."/>
            <person name="Ryan C.M."/>
            <person name="Banfield J.F."/>
        </authorList>
    </citation>
    <scope>NUCLEOTIDE SEQUENCE [LARGE SCALE GENOMIC DNA]</scope>
</reference>
<keyword evidence="2 6" id="KW-0698">rRNA processing</keyword>
<feature type="binding site" evidence="6">
    <location>
        <position position="113"/>
    </location>
    <ligand>
        <name>S-adenosyl-L-methionine</name>
        <dbReference type="ChEBI" id="CHEBI:59789"/>
    </ligand>
</feature>
<dbReference type="EC" id="2.1.1.199" evidence="6"/>
<dbReference type="InterPro" id="IPR002903">
    <property type="entry name" value="RsmH"/>
</dbReference>
<sequence>MEQQITIHKSVLLEEVVKVLDPQKEQVVVDGTLGGGGYTEAIRKRLENTGTIIALDRDPKMLGYTREKLEEGTSKTTIIFRNENFKNLRELLKKEQQGKVNSVVLDLGFASDQLLAGRGFSFQKDEPLLMTYSDEEAPVKEKLQELSETQLAEIIASLSDERYAKQIAHAIVNAEKSITTTRELVEIIKQAVPKNYERGRINPATRTFLALRMYVNHELEDLEKLLKDIPVIVKPGGVVAIVTFQSTEDRIVKNYFREYKQKGIGDLITKKPISPSEREVRENPRARSAKLRAIRMN</sequence>
<dbReference type="InterPro" id="IPR023397">
    <property type="entry name" value="SAM-dep_MeTrfase_MraW_recog"/>
</dbReference>
<dbReference type="GO" id="GO:0005737">
    <property type="term" value="C:cytoplasm"/>
    <property type="evidence" value="ECO:0007669"/>
    <property type="project" value="UniProtKB-SubCell"/>
</dbReference>
<evidence type="ECO:0000256" key="3">
    <source>
        <dbReference type="ARBA" id="ARBA00022603"/>
    </source>
</evidence>
<dbReference type="SUPFAM" id="SSF53335">
    <property type="entry name" value="S-adenosyl-L-methionine-dependent methyltransferases"/>
    <property type="match status" value="1"/>
</dbReference>
<dbReference type="GO" id="GO:0071424">
    <property type="term" value="F:rRNA (cytosine-N4-)-methyltransferase activity"/>
    <property type="evidence" value="ECO:0007669"/>
    <property type="project" value="UniProtKB-UniRule"/>
</dbReference>
<comment type="subcellular location">
    <subcellularLocation>
        <location evidence="6">Cytoplasm</location>
    </subcellularLocation>
</comment>
<dbReference type="Pfam" id="PF01795">
    <property type="entry name" value="Methyltransf_5"/>
    <property type="match status" value="1"/>
</dbReference>
<dbReference type="Gene3D" id="1.10.150.170">
    <property type="entry name" value="Putative methyltransferase TM0872, insert domain"/>
    <property type="match status" value="1"/>
</dbReference>
<comment type="catalytic activity">
    <reaction evidence="6">
        <text>cytidine(1402) in 16S rRNA + S-adenosyl-L-methionine = N(4)-methylcytidine(1402) in 16S rRNA + S-adenosyl-L-homocysteine + H(+)</text>
        <dbReference type="Rhea" id="RHEA:42928"/>
        <dbReference type="Rhea" id="RHEA-COMP:10286"/>
        <dbReference type="Rhea" id="RHEA-COMP:10287"/>
        <dbReference type="ChEBI" id="CHEBI:15378"/>
        <dbReference type="ChEBI" id="CHEBI:57856"/>
        <dbReference type="ChEBI" id="CHEBI:59789"/>
        <dbReference type="ChEBI" id="CHEBI:74506"/>
        <dbReference type="ChEBI" id="CHEBI:82748"/>
        <dbReference type="EC" id="2.1.1.199"/>
    </reaction>
</comment>
<evidence type="ECO:0000256" key="1">
    <source>
        <dbReference type="ARBA" id="ARBA00010396"/>
    </source>
</evidence>
<dbReference type="NCBIfam" id="TIGR00006">
    <property type="entry name" value="16S rRNA (cytosine(1402)-N(4))-methyltransferase RsmH"/>
    <property type="match status" value="1"/>
</dbReference>
<organism evidence="7 8">
    <name type="scientific">Candidatus Harrisonbacteria bacterium CG10_big_fil_rev_8_21_14_0_10_42_17</name>
    <dbReference type="NCBI Taxonomy" id="1974584"/>
    <lineage>
        <taxon>Bacteria</taxon>
        <taxon>Candidatus Harrisoniibacteriota</taxon>
    </lineage>
</organism>
<feature type="binding site" evidence="6">
    <location>
        <position position="56"/>
    </location>
    <ligand>
        <name>S-adenosyl-L-methionine</name>
        <dbReference type="ChEBI" id="CHEBI:59789"/>
    </ligand>
</feature>
<keyword evidence="4 6" id="KW-0808">Transferase</keyword>
<comment type="function">
    <text evidence="6">Specifically methylates the N4 position of cytidine in position 1402 (C1402) of 16S rRNA.</text>
</comment>
<dbReference type="PIRSF" id="PIRSF004486">
    <property type="entry name" value="MraW"/>
    <property type="match status" value="1"/>
</dbReference>
<feature type="binding site" evidence="6">
    <location>
        <begin position="36"/>
        <end position="38"/>
    </location>
    <ligand>
        <name>S-adenosyl-L-methionine</name>
        <dbReference type="ChEBI" id="CHEBI:59789"/>
    </ligand>
</feature>
<name>A0A2M6WGW5_9BACT</name>
<evidence type="ECO:0000256" key="6">
    <source>
        <dbReference type="HAMAP-Rule" id="MF_01007"/>
    </source>
</evidence>
<dbReference type="Proteomes" id="UP000228635">
    <property type="component" value="Unassembled WGS sequence"/>
</dbReference>
<feature type="binding site" evidence="6">
    <location>
        <position position="106"/>
    </location>
    <ligand>
        <name>S-adenosyl-L-methionine</name>
        <dbReference type="ChEBI" id="CHEBI:59789"/>
    </ligand>
</feature>
<dbReference type="GO" id="GO:0070475">
    <property type="term" value="P:rRNA base methylation"/>
    <property type="evidence" value="ECO:0007669"/>
    <property type="project" value="UniProtKB-UniRule"/>
</dbReference>
<feature type="binding site" evidence="6">
    <location>
        <position position="85"/>
    </location>
    <ligand>
        <name>S-adenosyl-L-methionine</name>
        <dbReference type="ChEBI" id="CHEBI:59789"/>
    </ligand>
</feature>
<protein>
    <recommendedName>
        <fullName evidence="6">Ribosomal RNA small subunit methyltransferase H</fullName>
        <ecNumber evidence="6">2.1.1.199</ecNumber>
    </recommendedName>
    <alternativeName>
        <fullName evidence="6">16S rRNA m(4)C1402 methyltransferase</fullName>
    </alternativeName>
    <alternativeName>
        <fullName evidence="6">rRNA (cytosine-N(4)-)-methyltransferase RsmH</fullName>
    </alternativeName>
</protein>
<comment type="similarity">
    <text evidence="1 6">Belongs to the methyltransferase superfamily. RsmH family.</text>
</comment>
<gene>
    <name evidence="6" type="primary">rsmH</name>
    <name evidence="7" type="ORF">COU08_04280</name>
</gene>
<evidence type="ECO:0000313" key="8">
    <source>
        <dbReference type="Proteomes" id="UP000228635"/>
    </source>
</evidence>
<dbReference type="Gene3D" id="3.40.50.150">
    <property type="entry name" value="Vaccinia Virus protein VP39"/>
    <property type="match status" value="1"/>
</dbReference>
<keyword evidence="6" id="KW-0963">Cytoplasm</keyword>
<dbReference type="EMBL" id="PFBA01000035">
    <property type="protein sequence ID" value="PIT92043.1"/>
    <property type="molecule type" value="Genomic_DNA"/>
</dbReference>
<dbReference type="PANTHER" id="PTHR11265:SF0">
    <property type="entry name" value="12S RRNA N4-METHYLCYTIDINE METHYLTRANSFERASE"/>
    <property type="match status" value="1"/>
</dbReference>